<dbReference type="InterPro" id="IPR028055">
    <property type="entry name" value="YidC/Oxa/ALB_C"/>
</dbReference>
<proteinExistence type="inferred from homology"/>
<dbReference type="PANTHER" id="PTHR12428">
    <property type="entry name" value="OXA1"/>
    <property type="match status" value="1"/>
</dbReference>
<dbReference type="NCBIfam" id="TIGR03592">
    <property type="entry name" value="yidC_oxa1_cterm"/>
    <property type="match status" value="1"/>
</dbReference>
<evidence type="ECO:0000256" key="7">
    <source>
        <dbReference type="ARBA" id="ARBA00025034"/>
    </source>
</evidence>
<evidence type="ECO:0000256" key="10">
    <source>
        <dbReference type="ARBA" id="ARBA00033245"/>
    </source>
</evidence>
<evidence type="ECO:0000256" key="12">
    <source>
        <dbReference type="RuleBase" id="RU003945"/>
    </source>
</evidence>
<gene>
    <name evidence="15" type="primary">yidC_2</name>
    <name evidence="15" type="ORF">NRB56_73310</name>
</gene>
<evidence type="ECO:0000256" key="3">
    <source>
        <dbReference type="ARBA" id="ARBA00015325"/>
    </source>
</evidence>
<evidence type="ECO:0000256" key="4">
    <source>
        <dbReference type="ARBA" id="ARBA00022692"/>
    </source>
</evidence>
<evidence type="ECO:0000313" key="16">
    <source>
        <dbReference type="Proteomes" id="UP000431401"/>
    </source>
</evidence>
<organism evidence="15 16">
    <name type="scientific">Nocardia aurantia</name>
    <dbReference type="NCBI Taxonomy" id="2585199"/>
    <lineage>
        <taxon>Bacteria</taxon>
        <taxon>Bacillati</taxon>
        <taxon>Actinomycetota</taxon>
        <taxon>Actinomycetes</taxon>
        <taxon>Mycobacteriales</taxon>
        <taxon>Nocardiaceae</taxon>
        <taxon>Nocardia</taxon>
    </lineage>
</organism>
<dbReference type="PANTHER" id="PTHR12428:SF65">
    <property type="entry name" value="CYTOCHROME C OXIDASE ASSEMBLY PROTEIN COX18, MITOCHONDRIAL"/>
    <property type="match status" value="1"/>
</dbReference>
<keyword evidence="16" id="KW-1185">Reference proteome</keyword>
<dbReference type="GO" id="GO:0051205">
    <property type="term" value="P:protein insertion into membrane"/>
    <property type="evidence" value="ECO:0007669"/>
    <property type="project" value="TreeGrafter"/>
</dbReference>
<evidence type="ECO:0000256" key="13">
    <source>
        <dbReference type="SAM" id="Phobius"/>
    </source>
</evidence>
<dbReference type="NCBIfam" id="NF002899">
    <property type="entry name" value="PRK03449.1"/>
    <property type="match status" value="1"/>
</dbReference>
<comment type="caution">
    <text evidence="15">The sequence shown here is derived from an EMBL/GenBank/DDBJ whole genome shotgun (WGS) entry which is preliminary data.</text>
</comment>
<name>A0A7K0E1G0_9NOCA</name>
<dbReference type="OrthoDB" id="9780552at2"/>
<dbReference type="AlphaFoldDB" id="A0A7K0E1G0"/>
<comment type="subunit">
    <text evidence="8">Interacts with the Sec translocase complex via SecD. Specifically interacts with transmembrane segments of nascent integral membrane proteins during membrane integration.</text>
</comment>
<dbReference type="GO" id="GO:0005886">
    <property type="term" value="C:plasma membrane"/>
    <property type="evidence" value="ECO:0007669"/>
    <property type="project" value="TreeGrafter"/>
</dbReference>
<evidence type="ECO:0000256" key="8">
    <source>
        <dbReference type="ARBA" id="ARBA00026028"/>
    </source>
</evidence>
<dbReference type="GO" id="GO:0032977">
    <property type="term" value="F:membrane insertase activity"/>
    <property type="evidence" value="ECO:0007669"/>
    <property type="project" value="InterPro"/>
</dbReference>
<evidence type="ECO:0000259" key="14">
    <source>
        <dbReference type="Pfam" id="PF02096"/>
    </source>
</evidence>
<dbReference type="Pfam" id="PF02096">
    <property type="entry name" value="60KD_IMP"/>
    <property type="match status" value="1"/>
</dbReference>
<protein>
    <recommendedName>
        <fullName evidence="3">Membrane protein insertase YidC</fullName>
    </recommendedName>
    <alternativeName>
        <fullName evidence="11">Foldase YidC</fullName>
    </alternativeName>
    <alternativeName>
        <fullName evidence="10">Membrane integrase YidC</fullName>
    </alternativeName>
    <alternativeName>
        <fullName evidence="9">Membrane protein YidC</fullName>
    </alternativeName>
</protein>
<comment type="function">
    <text evidence="7">Required for the insertion and/or proper folding and/or complex formation of integral membrane proteins into the membrane. Involved in integration of membrane proteins that insert both dependently and independently of the Sec translocase complex, as well as at least some lipoproteins. Aids folding of multispanning membrane proteins.</text>
</comment>
<accession>A0A7K0E1G0</accession>
<evidence type="ECO:0000256" key="6">
    <source>
        <dbReference type="ARBA" id="ARBA00023136"/>
    </source>
</evidence>
<dbReference type="Proteomes" id="UP000431401">
    <property type="component" value="Unassembled WGS sequence"/>
</dbReference>
<feature type="transmembrane region" description="Helical" evidence="13">
    <location>
        <begin position="97"/>
        <end position="118"/>
    </location>
</feature>
<feature type="transmembrane region" description="Helical" evidence="13">
    <location>
        <begin position="20"/>
        <end position="47"/>
    </location>
</feature>
<sequence length="277" mass="30401">MLDFVYYPVSAVLWLWHTGFATVLGTAGGAAWVLAIVFLVVTIRVALYRPFLAQVKFSRTMAVLQPQVRRLQAEFAHDRERLTAEVRKLQQQHEFNILRAFAPMIVQLLIFLGLYHVLRSFDRTGPTANLLFGHPATPAPGPITANYVFAPDQVQSFLHAKILSAPLTATLATSGGAFGAVAAVALPLIAIAALATHATARAAATRQTTTTSQTRLITWMTMWLFPLGTVVAGLVMPIGILIYFATSNIWTFAQQHWVHRRLGPIPTTVPAVEPHED</sequence>
<dbReference type="RefSeq" id="WP_153348930.1">
    <property type="nucleotide sequence ID" value="NZ_WEGI01000022.1"/>
</dbReference>
<comment type="similarity">
    <text evidence="2">Belongs to the OXA1/ALB3/YidC family. Type 1 subfamily.</text>
</comment>
<keyword evidence="6 13" id="KW-0472">Membrane</keyword>
<evidence type="ECO:0000313" key="15">
    <source>
        <dbReference type="EMBL" id="MQY31721.1"/>
    </source>
</evidence>
<feature type="transmembrane region" description="Helical" evidence="13">
    <location>
        <begin position="176"/>
        <end position="195"/>
    </location>
</feature>
<comment type="subcellular location">
    <subcellularLocation>
        <location evidence="1 12">Membrane</location>
        <topology evidence="1 12">Multi-pass membrane protein</topology>
    </subcellularLocation>
</comment>
<evidence type="ECO:0000256" key="2">
    <source>
        <dbReference type="ARBA" id="ARBA00010527"/>
    </source>
</evidence>
<feature type="domain" description="Membrane insertase YidC/Oxa/ALB C-terminal" evidence="14">
    <location>
        <begin position="32"/>
        <end position="260"/>
    </location>
</feature>
<keyword evidence="4 12" id="KW-0812">Transmembrane</keyword>
<feature type="transmembrane region" description="Helical" evidence="13">
    <location>
        <begin position="216"/>
        <end position="244"/>
    </location>
</feature>
<evidence type="ECO:0000256" key="11">
    <source>
        <dbReference type="ARBA" id="ARBA00033342"/>
    </source>
</evidence>
<evidence type="ECO:0000256" key="1">
    <source>
        <dbReference type="ARBA" id="ARBA00004141"/>
    </source>
</evidence>
<keyword evidence="5 13" id="KW-1133">Transmembrane helix</keyword>
<reference evidence="15 16" key="1">
    <citation type="submission" date="2019-10" db="EMBL/GenBank/DDBJ databases">
        <title>Nocardia macrotermitis sp. nov. and Nocardia aurantia sp. nov., isolated from the gut of fungus growing-termite Macrotermes natalensis.</title>
        <authorList>
            <person name="Benndorf R."/>
            <person name="Schwitalla J."/>
            <person name="Martin K."/>
            <person name="De Beer W."/>
            <person name="Kaster A.-K."/>
            <person name="Vollmers J."/>
            <person name="Poulsen M."/>
            <person name="Beemelmanns C."/>
        </authorList>
    </citation>
    <scope>NUCLEOTIDE SEQUENCE [LARGE SCALE GENOMIC DNA]</scope>
    <source>
        <strain evidence="15 16">RB56</strain>
    </source>
</reference>
<dbReference type="EMBL" id="WEGI01000022">
    <property type="protein sequence ID" value="MQY31721.1"/>
    <property type="molecule type" value="Genomic_DNA"/>
</dbReference>
<evidence type="ECO:0000256" key="9">
    <source>
        <dbReference type="ARBA" id="ARBA00031538"/>
    </source>
</evidence>
<dbReference type="InterPro" id="IPR001708">
    <property type="entry name" value="YidC/ALB3/OXA1/COX18"/>
</dbReference>
<evidence type="ECO:0000256" key="5">
    <source>
        <dbReference type="ARBA" id="ARBA00022989"/>
    </source>
</evidence>